<sequence>MLPPRAIAEVRSPLSDGEWHRLHPLTPVLRGGLFLIVVTGFVVANLRDRIIALIFPGFDDWESYEQDPVDYVLTNNLVLVAGLVVLGVLLLLFAIFWLSWRFHTFRITGDDVEVRSGVFFRTHRRAPLDRVQGVNLTRPMVARLLGTAKLEVVGAGLDANVKLEYLSTANAEAVRADILRLASGRRLAEAQEARAGASGDAPGRTRAAAGIVSAGISGLIDGVDDADDLEPASVVHIPSGRLIASHLLSGSSLWLLALIGGVITGAVFATPWILFTLVPMVIAFGAYWFRKITRALRYSIAPTRSGVRITFGLFTTITETLPPGRVHAVEVYQPVLWRRFGWWAIRVNRLSGRSASDSQALQQAEVLPVGTAADAEQVLRLLLPALDDDAIAALFADGLLGSARQPGDPFATTPRRARWLRPLSWRRNGALLAPPVLLLRHGVLRRTLVILPLARLQSARISQGPVDRALRLANLTGHTVLGPVSGSLGVIDRDDALDVWERTAAAVVSASAADRSHRWDASSEAVEKEETA</sequence>
<dbReference type="EMBL" id="JAFLHG010000008">
    <property type="protein sequence ID" value="MBT8798363.1"/>
    <property type="molecule type" value="Genomic_DNA"/>
</dbReference>
<organism evidence="3 4">
    <name type="scientific">Microbacterium flavum</name>
    <dbReference type="NCBI Taxonomy" id="415216"/>
    <lineage>
        <taxon>Bacteria</taxon>
        <taxon>Bacillati</taxon>
        <taxon>Actinomycetota</taxon>
        <taxon>Actinomycetes</taxon>
        <taxon>Micrococcales</taxon>
        <taxon>Microbacteriaceae</taxon>
        <taxon>Microbacterium</taxon>
    </lineage>
</organism>
<name>A0ABS5XYS6_9MICO</name>
<keyword evidence="1" id="KW-1133">Transmembrane helix</keyword>
<proteinExistence type="predicted"/>
<feature type="transmembrane region" description="Helical" evidence="1">
    <location>
        <begin position="272"/>
        <end position="289"/>
    </location>
</feature>
<dbReference type="Proteomes" id="UP000740605">
    <property type="component" value="Unassembled WGS sequence"/>
</dbReference>
<feature type="domain" description="YdbS-like PH" evidence="2">
    <location>
        <begin position="100"/>
        <end position="176"/>
    </location>
</feature>
<accession>A0ABS5XYS6</accession>
<evidence type="ECO:0000313" key="3">
    <source>
        <dbReference type="EMBL" id="MBT8798363.1"/>
    </source>
</evidence>
<reference evidence="3 4" key="1">
    <citation type="submission" date="2021-03" db="EMBL/GenBank/DDBJ databases">
        <title>Microbacterium pauli sp. nov., isolated from microfiltered milk.</title>
        <authorList>
            <person name="Bellassi P."/>
            <person name="Fontana A."/>
            <person name="Callegari M.L."/>
            <person name="Lorenzo M."/>
            <person name="Cappa F."/>
        </authorList>
    </citation>
    <scope>NUCLEOTIDE SEQUENCE [LARGE SCALE GENOMIC DNA]</scope>
    <source>
        <strain evidence="3 4">DSM 18909</strain>
    </source>
</reference>
<feature type="transmembrane region" description="Helical" evidence="1">
    <location>
        <begin position="77"/>
        <end position="98"/>
    </location>
</feature>
<comment type="caution">
    <text evidence="3">The sequence shown here is derived from an EMBL/GenBank/DDBJ whole genome shotgun (WGS) entry which is preliminary data.</text>
</comment>
<evidence type="ECO:0000259" key="2">
    <source>
        <dbReference type="Pfam" id="PF03703"/>
    </source>
</evidence>
<feature type="transmembrane region" description="Helical" evidence="1">
    <location>
        <begin position="247"/>
        <end position="266"/>
    </location>
</feature>
<keyword evidence="1" id="KW-0472">Membrane</keyword>
<dbReference type="InterPro" id="IPR014529">
    <property type="entry name" value="UCP026631"/>
</dbReference>
<evidence type="ECO:0000256" key="1">
    <source>
        <dbReference type="SAM" id="Phobius"/>
    </source>
</evidence>
<dbReference type="PANTHER" id="PTHR34473">
    <property type="entry name" value="UPF0699 TRANSMEMBRANE PROTEIN YDBS"/>
    <property type="match status" value="1"/>
</dbReference>
<dbReference type="Pfam" id="PF03703">
    <property type="entry name" value="bPH_2"/>
    <property type="match status" value="2"/>
</dbReference>
<keyword evidence="1" id="KW-0812">Transmembrane</keyword>
<dbReference type="PIRSF" id="PIRSF026631">
    <property type="entry name" value="UCP026631"/>
    <property type="match status" value="1"/>
</dbReference>
<dbReference type="PANTHER" id="PTHR34473:SF2">
    <property type="entry name" value="UPF0699 TRANSMEMBRANE PROTEIN YDBT"/>
    <property type="match status" value="1"/>
</dbReference>
<feature type="transmembrane region" description="Helical" evidence="1">
    <location>
        <begin position="28"/>
        <end position="46"/>
    </location>
</feature>
<dbReference type="InterPro" id="IPR005182">
    <property type="entry name" value="YdbS-like_PH"/>
</dbReference>
<feature type="domain" description="YdbS-like PH" evidence="2">
    <location>
        <begin position="437"/>
        <end position="500"/>
    </location>
</feature>
<evidence type="ECO:0000313" key="4">
    <source>
        <dbReference type="Proteomes" id="UP000740605"/>
    </source>
</evidence>
<gene>
    <name evidence="3" type="ORF">J0P97_09795</name>
</gene>
<protein>
    <submittedName>
        <fullName evidence="3">PH domain-containing protein</fullName>
    </submittedName>
</protein>
<keyword evidence="4" id="KW-1185">Reference proteome</keyword>